<gene>
    <name evidence="4" type="ORF">DFJ75_3402</name>
</gene>
<comment type="caution">
    <text evidence="4">The sequence shown here is derived from an EMBL/GenBank/DDBJ whole genome shotgun (WGS) entry which is preliminary data.</text>
</comment>
<dbReference type="PANTHER" id="PTHR44591">
    <property type="entry name" value="STRESS RESPONSE REGULATOR PROTEIN 1"/>
    <property type="match status" value="1"/>
</dbReference>
<dbReference type="CDD" id="cd17535">
    <property type="entry name" value="REC_NarL-like"/>
    <property type="match status" value="1"/>
</dbReference>
<evidence type="ECO:0000313" key="4">
    <source>
        <dbReference type="EMBL" id="RKR96550.1"/>
    </source>
</evidence>
<evidence type="ECO:0000256" key="1">
    <source>
        <dbReference type="ARBA" id="ARBA00022553"/>
    </source>
</evidence>
<dbReference type="InterPro" id="IPR011006">
    <property type="entry name" value="CheY-like_superfamily"/>
</dbReference>
<name>A0A495K5H8_WILMA</name>
<dbReference type="PANTHER" id="PTHR44591:SF3">
    <property type="entry name" value="RESPONSE REGULATORY DOMAIN-CONTAINING PROTEIN"/>
    <property type="match status" value="1"/>
</dbReference>
<accession>A0A495K5H8</accession>
<dbReference type="SUPFAM" id="SSF52172">
    <property type="entry name" value="CheY-like"/>
    <property type="match status" value="1"/>
</dbReference>
<dbReference type="InterPro" id="IPR050595">
    <property type="entry name" value="Bact_response_regulator"/>
</dbReference>
<organism evidence="4 5">
    <name type="scientific">Williamsia marianensis</name>
    <dbReference type="NCBI Taxonomy" id="85044"/>
    <lineage>
        <taxon>Bacteria</taxon>
        <taxon>Bacillati</taxon>
        <taxon>Actinomycetota</taxon>
        <taxon>Actinomycetes</taxon>
        <taxon>Mycobacteriales</taxon>
        <taxon>Nocardiaceae</taxon>
        <taxon>Williamsia</taxon>
    </lineage>
</organism>
<dbReference type="InterPro" id="IPR001789">
    <property type="entry name" value="Sig_transdc_resp-reg_receiver"/>
</dbReference>
<evidence type="ECO:0000259" key="3">
    <source>
        <dbReference type="PROSITE" id="PS50110"/>
    </source>
</evidence>
<keyword evidence="1 2" id="KW-0597">Phosphoprotein</keyword>
<proteinExistence type="predicted"/>
<dbReference type="SMART" id="SM00448">
    <property type="entry name" value="REC"/>
    <property type="match status" value="1"/>
</dbReference>
<evidence type="ECO:0000313" key="5">
    <source>
        <dbReference type="Proteomes" id="UP000274762"/>
    </source>
</evidence>
<protein>
    <submittedName>
        <fullName evidence="4">Response regulator receiver domain-containing protein</fullName>
    </submittedName>
</protein>
<dbReference type="PROSITE" id="PS50110">
    <property type="entry name" value="RESPONSE_REGULATORY"/>
    <property type="match status" value="1"/>
</dbReference>
<evidence type="ECO:0000256" key="2">
    <source>
        <dbReference type="PROSITE-ProRule" id="PRU00169"/>
    </source>
</evidence>
<sequence length="140" mass="14709">MFLLAGMPHARPSDTLEEVKPSDHRCLIVDDSVAFCAAAQRLLEAAGMTVVGTAATLAAAVQTAAGTRPDLILVDIDLGGESGFDVVEALLDTRPDPVPAVILVSTHDEEDFADMVEASSAIGFLPKFELSAESIMRILS</sequence>
<dbReference type="Pfam" id="PF00072">
    <property type="entry name" value="Response_reg"/>
    <property type="match status" value="1"/>
</dbReference>
<dbReference type="InterPro" id="IPR058245">
    <property type="entry name" value="NreC/VraR/RcsB-like_REC"/>
</dbReference>
<dbReference type="GO" id="GO:0000160">
    <property type="term" value="P:phosphorelay signal transduction system"/>
    <property type="evidence" value="ECO:0007669"/>
    <property type="project" value="InterPro"/>
</dbReference>
<dbReference type="Proteomes" id="UP000274762">
    <property type="component" value="Unassembled WGS sequence"/>
</dbReference>
<feature type="domain" description="Response regulatory" evidence="3">
    <location>
        <begin position="25"/>
        <end position="140"/>
    </location>
</feature>
<dbReference type="Gene3D" id="3.40.50.2300">
    <property type="match status" value="1"/>
</dbReference>
<dbReference type="EMBL" id="RBKV01000001">
    <property type="protein sequence ID" value="RKR96550.1"/>
    <property type="molecule type" value="Genomic_DNA"/>
</dbReference>
<reference evidence="4 5" key="1">
    <citation type="submission" date="2018-10" db="EMBL/GenBank/DDBJ databases">
        <title>Sequencing the genomes of 1000 actinobacteria strains.</title>
        <authorList>
            <person name="Klenk H.-P."/>
        </authorList>
    </citation>
    <scope>NUCLEOTIDE SEQUENCE [LARGE SCALE GENOMIC DNA]</scope>
    <source>
        <strain evidence="4 5">DSM 44343</strain>
    </source>
</reference>
<feature type="modified residue" description="4-aspartylphosphate" evidence="2">
    <location>
        <position position="75"/>
    </location>
</feature>
<dbReference type="AlphaFoldDB" id="A0A495K5H8"/>